<dbReference type="InterPro" id="IPR058922">
    <property type="entry name" value="WHD_DRP"/>
</dbReference>
<proteinExistence type="predicted"/>
<dbReference type="InterPro" id="IPR002182">
    <property type="entry name" value="NB-ARC"/>
</dbReference>
<evidence type="ECO:0000256" key="2">
    <source>
        <dbReference type="ARBA" id="ARBA00022737"/>
    </source>
</evidence>
<evidence type="ECO:0000259" key="6">
    <source>
        <dbReference type="Pfam" id="PF23598"/>
    </source>
</evidence>
<dbReference type="InterPro" id="IPR032675">
    <property type="entry name" value="LRR_dom_sf"/>
</dbReference>
<dbReference type="PANTHER" id="PTHR36766:SF59">
    <property type="entry name" value="DISEASE RESISTANCE PROTEIN RGA2-LIKE"/>
    <property type="match status" value="1"/>
</dbReference>
<feature type="domain" description="R13L1/DRL21-like LRR repeat region" evidence="7">
    <location>
        <begin position="450"/>
        <end position="494"/>
    </location>
</feature>
<dbReference type="Pfam" id="PF00931">
    <property type="entry name" value="NB-ARC"/>
    <property type="match status" value="1"/>
</dbReference>
<dbReference type="SUPFAM" id="SSF52540">
    <property type="entry name" value="P-loop containing nucleoside triphosphate hydrolases"/>
    <property type="match status" value="1"/>
</dbReference>
<evidence type="ECO:0000256" key="3">
    <source>
        <dbReference type="ARBA" id="ARBA00022821"/>
    </source>
</evidence>
<dbReference type="InterPro" id="IPR027417">
    <property type="entry name" value="P-loop_NTPase"/>
</dbReference>
<dbReference type="Gene3D" id="1.10.10.10">
    <property type="entry name" value="Winged helix-like DNA-binding domain superfamily/Winged helix DNA-binding domain"/>
    <property type="match status" value="1"/>
</dbReference>
<dbReference type="PRINTS" id="PR00364">
    <property type="entry name" value="DISEASERSIST"/>
</dbReference>
<feature type="domain" description="R13L1/DRL21-like LRR repeat region" evidence="7">
    <location>
        <begin position="548"/>
        <end position="615"/>
    </location>
</feature>
<reference evidence="8 9" key="1">
    <citation type="journal article" date="2024" name="Plant J.">
        <title>Genome sequences and population genomics reveal climatic adaptation and genomic divergence between two closely related sweetgum species.</title>
        <authorList>
            <person name="Xu W.Q."/>
            <person name="Ren C.Q."/>
            <person name="Zhang X.Y."/>
            <person name="Comes H.P."/>
            <person name="Liu X.H."/>
            <person name="Li Y.G."/>
            <person name="Kettle C.J."/>
            <person name="Jalonen R."/>
            <person name="Gaisberger H."/>
            <person name="Ma Y.Z."/>
            <person name="Qiu Y.X."/>
        </authorList>
    </citation>
    <scope>NUCLEOTIDE SEQUENCE [LARGE SCALE GENOMIC DNA]</scope>
    <source>
        <strain evidence="8">Hangzhou</strain>
    </source>
</reference>
<dbReference type="Pfam" id="PF25019">
    <property type="entry name" value="LRR_R13L1-DRL21"/>
    <property type="match status" value="2"/>
</dbReference>
<organism evidence="8 9">
    <name type="scientific">Liquidambar formosana</name>
    <name type="common">Formosan gum</name>
    <dbReference type="NCBI Taxonomy" id="63359"/>
    <lineage>
        <taxon>Eukaryota</taxon>
        <taxon>Viridiplantae</taxon>
        <taxon>Streptophyta</taxon>
        <taxon>Embryophyta</taxon>
        <taxon>Tracheophyta</taxon>
        <taxon>Spermatophyta</taxon>
        <taxon>Magnoliopsida</taxon>
        <taxon>eudicotyledons</taxon>
        <taxon>Gunneridae</taxon>
        <taxon>Pentapetalae</taxon>
        <taxon>Saxifragales</taxon>
        <taxon>Altingiaceae</taxon>
        <taxon>Liquidambar</taxon>
    </lineage>
</organism>
<dbReference type="Pfam" id="PF23559">
    <property type="entry name" value="WHD_DRP"/>
    <property type="match status" value="1"/>
</dbReference>
<dbReference type="InterPro" id="IPR036388">
    <property type="entry name" value="WH-like_DNA-bd_sf"/>
</dbReference>
<name>A0AAP0S4A3_LIQFO</name>
<evidence type="ECO:0000313" key="8">
    <source>
        <dbReference type="EMBL" id="KAK9286685.1"/>
    </source>
</evidence>
<dbReference type="GO" id="GO:0006952">
    <property type="term" value="P:defense response"/>
    <property type="evidence" value="ECO:0007669"/>
    <property type="project" value="UniProtKB-KW"/>
</dbReference>
<evidence type="ECO:0008006" key="10">
    <source>
        <dbReference type="Google" id="ProtNLM"/>
    </source>
</evidence>
<evidence type="ECO:0000259" key="7">
    <source>
        <dbReference type="Pfam" id="PF25019"/>
    </source>
</evidence>
<dbReference type="Gene3D" id="1.10.8.430">
    <property type="entry name" value="Helical domain of apoptotic protease-activating factors"/>
    <property type="match status" value="1"/>
</dbReference>
<dbReference type="GO" id="GO:0043531">
    <property type="term" value="F:ADP binding"/>
    <property type="evidence" value="ECO:0007669"/>
    <property type="project" value="InterPro"/>
</dbReference>
<keyword evidence="2" id="KW-0677">Repeat</keyword>
<evidence type="ECO:0000259" key="5">
    <source>
        <dbReference type="Pfam" id="PF23559"/>
    </source>
</evidence>
<dbReference type="Pfam" id="PF23598">
    <property type="entry name" value="LRR_14"/>
    <property type="match status" value="1"/>
</dbReference>
<dbReference type="Gene3D" id="3.40.50.300">
    <property type="entry name" value="P-loop containing nucleotide triphosphate hydrolases"/>
    <property type="match status" value="1"/>
</dbReference>
<keyword evidence="3" id="KW-0611">Plant defense</keyword>
<evidence type="ECO:0000256" key="1">
    <source>
        <dbReference type="ARBA" id="ARBA00022614"/>
    </source>
</evidence>
<feature type="domain" description="Disease resistance R13L4/SHOC-2-like LRR" evidence="6">
    <location>
        <begin position="327"/>
        <end position="413"/>
    </location>
</feature>
<feature type="domain" description="Disease resistance protein winged helix" evidence="5">
    <location>
        <begin position="192"/>
        <end position="263"/>
    </location>
</feature>
<dbReference type="PANTHER" id="PTHR36766">
    <property type="entry name" value="PLANT BROAD-SPECTRUM MILDEW RESISTANCE PROTEIN RPW8"/>
    <property type="match status" value="1"/>
</dbReference>
<evidence type="ECO:0000313" key="9">
    <source>
        <dbReference type="Proteomes" id="UP001415857"/>
    </source>
</evidence>
<protein>
    <recommendedName>
        <fullName evidence="10">NB-ARC domain-containing protein</fullName>
    </recommendedName>
</protein>
<evidence type="ECO:0000259" key="4">
    <source>
        <dbReference type="Pfam" id="PF00931"/>
    </source>
</evidence>
<feature type="domain" description="NB-ARC" evidence="4">
    <location>
        <begin position="21"/>
        <end position="106"/>
    </location>
</feature>
<sequence>MTVVEGLNLQLGEGGSVDLDVLQSTLWGLLHKKRYLIVLDDVWSEKQSEWDKLRPLFRGGVDGSKIIVTTRSKKVELSIDAPTLPYYLKGLPGDDCWVLFKQRAFCQGEEKQHPNLLPNGKRIVKKCGCVPLAARAVGSLMRFKRTEIEWLYVLYSDLWNLDAFQGQILPALRLSYFHLPPHLRKCFAFCSVFPKSYEFTMSKLIFLWMAEDLILPDKCKEPEDIGIEFFNEFLWMSFFQEASNCNNGSIKEYRMHDIIHDLARSVTGDRSLILEHGLPTSSLGSAIRSSVVCDFRTATIPEALYGAKHLRTLLFFPGREFIEAPQKVFSSFKLLKVLDMSGCGIVNLDKSIGELKLLRYLDLSYTHMKTLPPSIETLSLQTLNLRNCYNLIGLPKIPMMATLRHLILVGCEALTSTVPDYFRFEFFPVLQFLPVCIVGGSGDLELLGRSNLRDSLDIKRLGNVRSAGDANKAKLVDKQNLFSLGLYWGNNDGDLTSYPVVEANMARFQEKKQLDSPGSSRDQHILLSSVQRRPPPSEPPKRSQPVARLGEDVIEGLQPHQNLKRLSVKGYPGIRFPQWTLPNLIMVDLANFKNCDHLPVLGNLPLLNTLFLGGMEAVKCIGMDFYGKGMGRPFPSLEELVFRGFPNLEEWSSAYANNAFLILRKVIVSKCPNLKTMPLFQPLQHLEMRDCNPVILKSIENLNSLSILAIEKVPELFFLPGGLLANNSILTSLEIISCPNLRSLPSELGNLTALISLTIRWCEELSSLPDGLENLKALESLEISDCQYCIFAK</sequence>
<dbReference type="InterPro" id="IPR056789">
    <property type="entry name" value="LRR_R13L1-DRL21"/>
</dbReference>
<dbReference type="InterPro" id="IPR042197">
    <property type="entry name" value="Apaf_helical"/>
</dbReference>
<keyword evidence="9" id="KW-1185">Reference proteome</keyword>
<keyword evidence="1" id="KW-0433">Leucine-rich repeat</keyword>
<dbReference type="Gene3D" id="3.80.10.10">
    <property type="entry name" value="Ribonuclease Inhibitor"/>
    <property type="match status" value="3"/>
</dbReference>
<dbReference type="InterPro" id="IPR055414">
    <property type="entry name" value="LRR_R13L4/SHOC2-like"/>
</dbReference>
<dbReference type="Proteomes" id="UP001415857">
    <property type="component" value="Unassembled WGS sequence"/>
</dbReference>
<gene>
    <name evidence="8" type="ORF">L1049_015087</name>
</gene>
<dbReference type="EMBL" id="JBBPBK010000004">
    <property type="protein sequence ID" value="KAK9286685.1"/>
    <property type="molecule type" value="Genomic_DNA"/>
</dbReference>
<dbReference type="SUPFAM" id="SSF52047">
    <property type="entry name" value="RNI-like"/>
    <property type="match status" value="1"/>
</dbReference>
<accession>A0AAP0S4A3</accession>
<dbReference type="SUPFAM" id="SSF52058">
    <property type="entry name" value="L domain-like"/>
    <property type="match status" value="1"/>
</dbReference>
<comment type="caution">
    <text evidence="8">The sequence shown here is derived from an EMBL/GenBank/DDBJ whole genome shotgun (WGS) entry which is preliminary data.</text>
</comment>
<dbReference type="AlphaFoldDB" id="A0AAP0S4A3"/>